<evidence type="ECO:0000313" key="7">
    <source>
        <dbReference type="Proteomes" id="UP000295684"/>
    </source>
</evidence>
<evidence type="ECO:0000313" key="5">
    <source>
        <dbReference type="EMBL" id="GGE47094.1"/>
    </source>
</evidence>
<keyword evidence="8" id="KW-1185">Reference proteome</keyword>
<dbReference type="CDD" id="cd19531">
    <property type="entry name" value="LCL_NRPS-like"/>
    <property type="match status" value="2"/>
</dbReference>
<reference evidence="6 7" key="3">
    <citation type="submission" date="2019-03" db="EMBL/GenBank/DDBJ databases">
        <title>Genomic Encyclopedia of Type Strains, Phase IV (KMG-IV): sequencing the most valuable type-strain genomes for metagenomic binning, comparative biology and taxonomic classification.</title>
        <authorList>
            <person name="Goeker M."/>
        </authorList>
    </citation>
    <scope>NUCLEOTIDE SEQUENCE [LARGE SCALE GENOMIC DNA]</scope>
    <source>
        <strain evidence="6 7">DSM 103236</strain>
    </source>
</reference>
<dbReference type="Proteomes" id="UP000295684">
    <property type="component" value="Unassembled WGS sequence"/>
</dbReference>
<dbReference type="Gene3D" id="3.30.300.30">
    <property type="match status" value="2"/>
</dbReference>
<evidence type="ECO:0000256" key="3">
    <source>
        <dbReference type="ARBA" id="ARBA00022553"/>
    </source>
</evidence>
<dbReference type="InterPro" id="IPR023213">
    <property type="entry name" value="CAT-like_dom_sf"/>
</dbReference>
<evidence type="ECO:0000256" key="1">
    <source>
        <dbReference type="ARBA" id="ARBA00001957"/>
    </source>
</evidence>
<dbReference type="Gene3D" id="3.30.559.10">
    <property type="entry name" value="Chloramphenicol acetyltransferase-like domain"/>
    <property type="match status" value="2"/>
</dbReference>
<dbReference type="PROSITE" id="PS50075">
    <property type="entry name" value="CARRIER"/>
    <property type="match status" value="2"/>
</dbReference>
<dbReference type="FunFam" id="3.40.50.980:FF:000001">
    <property type="entry name" value="Non-ribosomal peptide synthetase"/>
    <property type="match status" value="2"/>
</dbReference>
<dbReference type="PROSITE" id="PS00012">
    <property type="entry name" value="PHOSPHOPANTETHEINE"/>
    <property type="match status" value="2"/>
</dbReference>
<dbReference type="PANTHER" id="PTHR45527:SF1">
    <property type="entry name" value="FATTY ACID SYNTHASE"/>
    <property type="match status" value="1"/>
</dbReference>
<dbReference type="InterPro" id="IPR000873">
    <property type="entry name" value="AMP-dep_synth/lig_dom"/>
</dbReference>
<dbReference type="FunFam" id="2.30.38.10:FF:000001">
    <property type="entry name" value="Non-ribosomal peptide synthetase PvdI"/>
    <property type="match status" value="1"/>
</dbReference>
<dbReference type="InterPro" id="IPR025110">
    <property type="entry name" value="AMP-bd_C"/>
</dbReference>
<keyword evidence="2" id="KW-0596">Phosphopantetheine</keyword>
<dbReference type="GO" id="GO:0003824">
    <property type="term" value="F:catalytic activity"/>
    <property type="evidence" value="ECO:0007669"/>
    <property type="project" value="InterPro"/>
</dbReference>
<dbReference type="GO" id="GO:0072330">
    <property type="term" value="P:monocarboxylic acid biosynthetic process"/>
    <property type="evidence" value="ECO:0007669"/>
    <property type="project" value="UniProtKB-ARBA"/>
</dbReference>
<dbReference type="Gene3D" id="2.30.38.10">
    <property type="entry name" value="Luciferase, Domain 3"/>
    <property type="match status" value="2"/>
</dbReference>
<dbReference type="SUPFAM" id="SSF56801">
    <property type="entry name" value="Acetyl-CoA synthetase-like"/>
    <property type="match status" value="2"/>
</dbReference>
<organism evidence="6 7">
    <name type="scientific">Pedobacter psychrotolerans</name>
    <dbReference type="NCBI Taxonomy" id="1843235"/>
    <lineage>
        <taxon>Bacteria</taxon>
        <taxon>Pseudomonadati</taxon>
        <taxon>Bacteroidota</taxon>
        <taxon>Sphingobacteriia</taxon>
        <taxon>Sphingobacteriales</taxon>
        <taxon>Sphingobacteriaceae</taxon>
        <taxon>Pedobacter</taxon>
    </lineage>
</organism>
<name>A0A4R2HC10_9SPHI</name>
<dbReference type="Pfam" id="PF00550">
    <property type="entry name" value="PP-binding"/>
    <property type="match status" value="2"/>
</dbReference>
<dbReference type="InterPro" id="IPR009081">
    <property type="entry name" value="PP-bd_ACP"/>
</dbReference>
<evidence type="ECO:0000313" key="6">
    <source>
        <dbReference type="EMBL" id="TCO25228.1"/>
    </source>
</evidence>
<dbReference type="PROSITE" id="PS00455">
    <property type="entry name" value="AMP_BINDING"/>
    <property type="match status" value="2"/>
</dbReference>
<feature type="domain" description="Carrier" evidence="4">
    <location>
        <begin position="739"/>
        <end position="814"/>
    </location>
</feature>
<dbReference type="NCBIfam" id="TIGR01733">
    <property type="entry name" value="AA-adenyl-dom"/>
    <property type="match status" value="2"/>
</dbReference>
<gene>
    <name evidence="6" type="ORF">EV200_104265</name>
    <name evidence="5" type="ORF">GCM10011413_11510</name>
</gene>
<dbReference type="GO" id="GO:0043041">
    <property type="term" value="P:amino acid activation for nonribosomal peptide biosynthetic process"/>
    <property type="evidence" value="ECO:0007669"/>
    <property type="project" value="TreeGrafter"/>
</dbReference>
<dbReference type="SUPFAM" id="SSF52777">
    <property type="entry name" value="CoA-dependent acyltransferases"/>
    <property type="match status" value="4"/>
</dbReference>
<dbReference type="SUPFAM" id="SSF47336">
    <property type="entry name" value="ACP-like"/>
    <property type="match status" value="2"/>
</dbReference>
<dbReference type="EMBL" id="BMJO01000002">
    <property type="protein sequence ID" value="GGE47094.1"/>
    <property type="molecule type" value="Genomic_DNA"/>
</dbReference>
<dbReference type="OrthoDB" id="4317020at2"/>
<dbReference type="InterPro" id="IPR020845">
    <property type="entry name" value="AMP-binding_CS"/>
</dbReference>
<dbReference type="InterPro" id="IPR010071">
    <property type="entry name" value="AA_adenyl_dom"/>
</dbReference>
<protein>
    <submittedName>
        <fullName evidence="6">Amino acid adenylation domain-containing protein</fullName>
    </submittedName>
</protein>
<feature type="domain" description="Carrier" evidence="4">
    <location>
        <begin position="1781"/>
        <end position="1856"/>
    </location>
</feature>
<evidence type="ECO:0000259" key="4">
    <source>
        <dbReference type="PROSITE" id="PS50075"/>
    </source>
</evidence>
<dbReference type="NCBIfam" id="NF003417">
    <property type="entry name" value="PRK04813.1"/>
    <property type="match status" value="2"/>
</dbReference>
<dbReference type="InterPro" id="IPR001242">
    <property type="entry name" value="Condensation_dom"/>
</dbReference>
<dbReference type="InterPro" id="IPR020806">
    <property type="entry name" value="PKS_PP-bd"/>
</dbReference>
<dbReference type="GO" id="GO:0031177">
    <property type="term" value="F:phosphopantetheine binding"/>
    <property type="evidence" value="ECO:0007669"/>
    <property type="project" value="InterPro"/>
</dbReference>
<dbReference type="FunFam" id="3.40.50.12780:FF:000012">
    <property type="entry name" value="Non-ribosomal peptide synthetase"/>
    <property type="match status" value="1"/>
</dbReference>
<dbReference type="InterPro" id="IPR036736">
    <property type="entry name" value="ACP-like_sf"/>
</dbReference>
<comment type="caution">
    <text evidence="6">The sequence shown here is derived from an EMBL/GenBank/DDBJ whole genome shotgun (WGS) entry which is preliminary data.</text>
</comment>
<dbReference type="SMART" id="SM00823">
    <property type="entry name" value="PKS_PP"/>
    <property type="match status" value="2"/>
</dbReference>
<dbReference type="EMBL" id="SLWO01000004">
    <property type="protein sequence ID" value="TCO25228.1"/>
    <property type="molecule type" value="Genomic_DNA"/>
</dbReference>
<dbReference type="CDD" id="cd05930">
    <property type="entry name" value="A_NRPS"/>
    <property type="match status" value="2"/>
</dbReference>
<dbReference type="Gene3D" id="1.10.1200.10">
    <property type="entry name" value="ACP-like"/>
    <property type="match status" value="2"/>
</dbReference>
<dbReference type="Gene3D" id="3.40.50.980">
    <property type="match status" value="4"/>
</dbReference>
<dbReference type="Pfam" id="PF00668">
    <property type="entry name" value="Condensation"/>
    <property type="match status" value="2"/>
</dbReference>
<dbReference type="RefSeq" id="WP_132532804.1">
    <property type="nucleotide sequence ID" value="NZ_BMJO01000002.1"/>
</dbReference>
<accession>A0A4R2HC10</accession>
<dbReference type="InterPro" id="IPR006162">
    <property type="entry name" value="Ppantetheine_attach_site"/>
</dbReference>
<reference evidence="8" key="2">
    <citation type="journal article" date="2019" name="Int. J. Syst. Evol. Microbiol.">
        <title>The Global Catalogue of Microorganisms (GCM) 10K type strain sequencing project: providing services to taxonomists for standard genome sequencing and annotation.</title>
        <authorList>
            <consortium name="The Broad Institute Genomics Platform"/>
            <consortium name="The Broad Institute Genome Sequencing Center for Infectious Disease"/>
            <person name="Wu L."/>
            <person name="Ma J."/>
        </authorList>
    </citation>
    <scope>NUCLEOTIDE SEQUENCE [LARGE SCALE GENOMIC DNA]</scope>
    <source>
        <strain evidence="8">CGMCC 1.15644</strain>
    </source>
</reference>
<dbReference type="Pfam" id="PF13193">
    <property type="entry name" value="AMP-binding_C"/>
    <property type="match status" value="1"/>
</dbReference>
<reference evidence="5" key="1">
    <citation type="journal article" date="2014" name="Int. J. Syst. Evol. Microbiol.">
        <title>Complete genome of a new Firmicutes species belonging to the dominant human colonic microbiota ('Ruminococcus bicirculans') reveals two chromosomes and a selective capacity to utilize plant glucans.</title>
        <authorList>
            <consortium name="NISC Comparative Sequencing Program"/>
            <person name="Wegmann U."/>
            <person name="Louis P."/>
            <person name="Goesmann A."/>
            <person name="Henrissat B."/>
            <person name="Duncan S.H."/>
            <person name="Flint H.J."/>
        </authorList>
    </citation>
    <scope>NUCLEOTIDE SEQUENCE</scope>
    <source>
        <strain evidence="5">CGMCC 1.15644</strain>
    </source>
</reference>
<comment type="cofactor">
    <cofactor evidence="1">
        <name>pantetheine 4'-phosphate</name>
        <dbReference type="ChEBI" id="CHEBI:47942"/>
    </cofactor>
</comment>
<sequence>MADNIENKLKSDYWVNKIKNKDILPLKVDRSLSTTTLYISNGDKAFFNKITGNRYTAELTILITLYRVLLERYFPGSPTAIYTLNHLEVHKDGNPLFIAINHQKEDTLKQSFQEGKAEIEEVYQYADYDLTSLENRLGFIGFNEVAQFGFSYTNNVAIESEQMPFQLMVTNRGLAGISISINFSKIFTEDGVAGHFLHNYRKLVMQLESYLQLPCKDIPLLSAVEKHQILCDFNQTRFDYPKDQTIISLFEDRVAKQPNHTASVFKGSSLTYSVLNETANRLAHYLKDYCAIGAGDIVIVLMPKSDNFLISVLAILKTGAAYLPLDLKYPDDRKNYILKDSMAKLVISDTGGTPTGIDTIYLDELKIDYLPATNLSQSIAPNDMAYVIYTSGSTGMPKGAIIEHAGNVNMSLDQIRKFNITETDRVVWFAAVAFDASISEMMMALYSGAVLLIPDEDTIIDQQKFKVFLKDSGATVVTFPPSYLDLLSIDDVKNLRCIITAGEVANVSKAREVAKYTHYFNAYGPTECAVCATTYQVSTADTNRVNIPIGKPIANLSVYILDEEMEPVPVGVAGMIYISGVGVGRGYLNNPTLTSEKFISDPFIPENRMYETGDLGKWLEDGNVVFLGRKDEQVKIRGYRIETGEIEHALFSTRSGLQQASVAVKVVKGQKVLVAYYVSATAINIPGWLKKLRRLLPEFMLPSFFVHLDRLPLTPNGKVNKNNLPNPVESDLVREDYLAPANDTEEKLIKIWQDILEVDRIGVNDDFFRLGGNSLMLTRVSSAIKAVFFVDIPIKTLFASATVSALSTEIHKKEQDVSVPSVVAVTKPAFIPLSFSQESLWLIDQIEGSSQYHVPILLKLEGDLDRNALEDAFSYLINRHEVLRTVIAQHENQAYQKIFPQNEWKLTDVDQNDKENFINLELGRSFDLSTDHLIRASLLKLTQHEYQLLIVMHHIVSDGWSMVIFIDELIAVYNAIKAGQAVMLPELAIQYADYAIWQRNYLSGPVLDHKLLYWKEQLKDLSPLNLPTDFIPLPVKNIAGRSLNFKIQKELCEALTALSIKEGVTLYMTLLAVFKVLLYRYTGHTDICVGSPTANRTGKEVETLIGFFVNTIALRSDLSGNPIFTDLLASVKNTTIDGFANQDVPFEKVLNSIKNDGDTAHESLFQSLFVFQNNQIITASKIGEVSFSLQELEQKTVKFDLTLSIAENLSGLDVSIQYRSNLFLPETILRMKGHFQMLLSSIVNDPSQRIGHIQMLQPEEQSELLANKNSEIKKAQPNTILTLFKAQVEKVPDEIAVVFEEKKITYRQIDKTSDQLAGYLSMQELNSGELILLCIADTLELTITGMLGIIKAGAAYVPLDADYPAERVNFIIKDTNAKILVCNKAAAHLFIDSGLLIVIIEEMHSQPATAVRNNLIADDLIYVIYTSGSTGNPKGVMVTHGNIIDYLSGIFSKLSLAANRSYGLMSTISTDLGNTVLFSAITSGASLHLFSKDMLSMPGSMQRYFREHSIDCIKIVPSYWKSMDTEAGFLYPSKMIIFGGEELSGEIIRLINDQRPDVRVINHYGPTETTIGKLLYETNPAENCHTVPIGDVFSDSVVYIVDRDFSLCPLGIAGELLIGGKGVAKGYVNNPVLTGEKFINNPFNPADTNKVYRTGDLVQRLPNGGILFMGRVDQQIKIRGYRVEPGEIVTHLLQSGTVNQCIVTDSDDALGNKQLVAYLTVKDTYSRSTLIAYLKERLPAYMLPSIFVEVDHIPLTSNGKVNRRLLPDVTAVNVVQEAYRPPETETELLLADIWKALLNREKISVNDNFFECGGNSLIALRLINKIEQQLEVKITLRDVFSNKDIFHLAQFVASKEQQKYSRINKVPLADDYELSSNQLRLWLACQYPENATAYNITGGLLIEGELNISALKEAYLLLTARHESLRTVFINDEQGLPRQKILDEADPYFNVIQKNGIPDESVCFSLIEYENAKSFSMVNALLTRVEIYTFNNHTAMLVVAMHHLISDGWSMDIFIHDWITIYQAITAKETIKLPALGIQYKDFAAWQKKYLESPQFEESIAYWKSRLGGNIPVLNLPLSFNREENNKADGEGFVFSVEDRLYEKLKQLAAAHQTSLFAVLFTAFNVLLHHISNQNEIILGTSTAGRRHADLESIIGFFVNTLAIKTTINTEESFGELLTGTAEQVLLDFAHQDMPFDQLITSLDYKRQVGLNPVFQARFVMNDDNEHAHSALQELNFKTTKIIPKEINSKFDFSLVMRKGRNLTGVFEYKYALFKKETIQAVVTGYMQLLEDITLNPDQSIKELNRYDALVSENKKANRTNTHKNNLKMLINTAPKRINS</sequence>
<keyword evidence="3" id="KW-0597">Phosphoprotein</keyword>
<evidence type="ECO:0000313" key="8">
    <source>
        <dbReference type="Proteomes" id="UP000622648"/>
    </source>
</evidence>
<dbReference type="InterPro" id="IPR045851">
    <property type="entry name" value="AMP-bd_C_sf"/>
</dbReference>
<evidence type="ECO:0000256" key="2">
    <source>
        <dbReference type="ARBA" id="ARBA00022450"/>
    </source>
</evidence>
<dbReference type="Proteomes" id="UP000622648">
    <property type="component" value="Unassembled WGS sequence"/>
</dbReference>
<dbReference type="Pfam" id="PF00501">
    <property type="entry name" value="AMP-binding"/>
    <property type="match status" value="2"/>
</dbReference>
<dbReference type="Gene3D" id="3.30.559.30">
    <property type="entry name" value="Nonribosomal peptide synthetase, condensation domain"/>
    <property type="match status" value="3"/>
</dbReference>
<dbReference type="PANTHER" id="PTHR45527">
    <property type="entry name" value="NONRIBOSOMAL PEPTIDE SYNTHETASE"/>
    <property type="match status" value="1"/>
</dbReference>
<dbReference type="GO" id="GO:0005737">
    <property type="term" value="C:cytoplasm"/>
    <property type="evidence" value="ECO:0007669"/>
    <property type="project" value="TreeGrafter"/>
</dbReference>
<dbReference type="GO" id="GO:0044550">
    <property type="term" value="P:secondary metabolite biosynthetic process"/>
    <property type="evidence" value="ECO:0007669"/>
    <property type="project" value="TreeGrafter"/>
</dbReference>
<proteinExistence type="predicted"/>
<dbReference type="FunFam" id="1.10.1200.10:FF:000016">
    <property type="entry name" value="Non-ribosomal peptide synthase"/>
    <property type="match status" value="1"/>
</dbReference>
<reference evidence="5" key="4">
    <citation type="submission" date="2024-05" db="EMBL/GenBank/DDBJ databases">
        <authorList>
            <person name="Sun Q."/>
            <person name="Zhou Y."/>
        </authorList>
    </citation>
    <scope>NUCLEOTIDE SEQUENCE</scope>
    <source>
        <strain evidence="5">CGMCC 1.15644</strain>
    </source>
</reference>